<keyword evidence="7" id="KW-0819">tRNA processing</keyword>
<sequence>MAATMSTASGVKTSFQRKGKAKSVQIQGTRPSLHNNLLLVSTGVPSFDFILGGGLAVGSVLLIEEDTYGHYAQILLRYFLAEGIMSGHNLFLASASQNPQKILKMLPFPVEGDKLLAGDAKNDPTTSAGVEPMKIAWRYESLPKVEGNTPSHKFGHSYDLSRTVTPELLSRVITDTFYLPEEMKEESKSSPLYLCPTHQKLLRRIESQIRDGGYHLTDSVQSKQTPERTILRIALHSLGSPLWWDENSSEGIDTLTSLCRFLHALRGLLRNSLAVAVVTMPTHLLEVFTDVRRLERLCDAAVQIESFAGSEKETNPMYEEYHGLVHVKQLPRLNSLTLSTPDTADLGFKLKRKKFTIEKLHLPPEFSDSTSRPQEDVVLPSSSTGCSSIFQKRGLDF</sequence>
<evidence type="ECO:0000256" key="2">
    <source>
        <dbReference type="ARBA" id="ARBA00004496"/>
    </source>
</evidence>
<evidence type="ECO:0000313" key="10">
    <source>
        <dbReference type="Proteomes" id="UP001152320"/>
    </source>
</evidence>
<dbReference type="PANTHER" id="PTHR12896">
    <property type="entry name" value="PAX6 NEIGHBOR PROTEIN PAXNEB"/>
    <property type="match status" value="1"/>
</dbReference>
<proteinExistence type="inferred from homology"/>
<name>A0A9Q0YNE9_HOLLE</name>
<dbReference type="GO" id="GO:0005737">
    <property type="term" value="C:cytoplasm"/>
    <property type="evidence" value="ECO:0007669"/>
    <property type="project" value="UniProtKB-SubCell"/>
</dbReference>
<evidence type="ECO:0000256" key="6">
    <source>
        <dbReference type="ARBA" id="ARBA00022490"/>
    </source>
</evidence>
<evidence type="ECO:0000256" key="3">
    <source>
        <dbReference type="ARBA" id="ARBA00005043"/>
    </source>
</evidence>
<dbReference type="FunFam" id="3.40.50.300:FF:003211">
    <property type="entry name" value="Elongator complex protein, putative"/>
    <property type="match status" value="1"/>
</dbReference>
<protein>
    <recommendedName>
        <fullName evidence="5">Elongator complex protein 4</fullName>
    </recommendedName>
</protein>
<keyword evidence="10" id="KW-1185">Reference proteome</keyword>
<dbReference type="Gene3D" id="3.40.50.300">
    <property type="entry name" value="P-loop containing nucleotide triphosphate hydrolases"/>
    <property type="match status" value="1"/>
</dbReference>
<dbReference type="InterPro" id="IPR027417">
    <property type="entry name" value="P-loop_NTPase"/>
</dbReference>
<evidence type="ECO:0000256" key="1">
    <source>
        <dbReference type="ARBA" id="ARBA00004123"/>
    </source>
</evidence>
<organism evidence="9 10">
    <name type="scientific">Holothuria leucospilota</name>
    <name type="common">Black long sea cucumber</name>
    <name type="synonym">Mertensiothuria leucospilota</name>
    <dbReference type="NCBI Taxonomy" id="206669"/>
    <lineage>
        <taxon>Eukaryota</taxon>
        <taxon>Metazoa</taxon>
        <taxon>Echinodermata</taxon>
        <taxon>Eleutherozoa</taxon>
        <taxon>Echinozoa</taxon>
        <taxon>Holothuroidea</taxon>
        <taxon>Aspidochirotacea</taxon>
        <taxon>Aspidochirotida</taxon>
        <taxon>Holothuriidae</taxon>
        <taxon>Holothuria</taxon>
    </lineage>
</organism>
<dbReference type="Proteomes" id="UP001152320">
    <property type="component" value="Chromosome 19"/>
</dbReference>
<dbReference type="PANTHER" id="PTHR12896:SF1">
    <property type="entry name" value="ELONGATOR COMPLEX PROTEIN 4"/>
    <property type="match status" value="1"/>
</dbReference>
<evidence type="ECO:0000313" key="9">
    <source>
        <dbReference type="EMBL" id="KAJ8023789.1"/>
    </source>
</evidence>
<dbReference type="AlphaFoldDB" id="A0A9Q0YNE9"/>
<evidence type="ECO:0000256" key="7">
    <source>
        <dbReference type="ARBA" id="ARBA00022694"/>
    </source>
</evidence>
<dbReference type="OrthoDB" id="289162at2759"/>
<comment type="similarity">
    <text evidence="4">Belongs to the ELP4 family.</text>
</comment>
<evidence type="ECO:0000256" key="8">
    <source>
        <dbReference type="ARBA" id="ARBA00023242"/>
    </source>
</evidence>
<evidence type="ECO:0000256" key="5">
    <source>
        <dbReference type="ARBA" id="ARBA00020265"/>
    </source>
</evidence>
<dbReference type="CDD" id="cd19494">
    <property type="entry name" value="Elp4"/>
    <property type="match status" value="1"/>
</dbReference>
<dbReference type="GO" id="GO:0033588">
    <property type="term" value="C:elongator holoenzyme complex"/>
    <property type="evidence" value="ECO:0007669"/>
    <property type="project" value="InterPro"/>
</dbReference>
<comment type="caution">
    <text evidence="9">The sequence shown here is derived from an EMBL/GenBank/DDBJ whole genome shotgun (WGS) entry which is preliminary data.</text>
</comment>
<keyword evidence="6" id="KW-0963">Cytoplasm</keyword>
<gene>
    <name evidence="9" type="ORF">HOLleu_36330</name>
</gene>
<keyword evidence="8" id="KW-0539">Nucleus</keyword>
<dbReference type="GO" id="GO:0002098">
    <property type="term" value="P:tRNA wobble uridine modification"/>
    <property type="evidence" value="ECO:0007669"/>
    <property type="project" value="InterPro"/>
</dbReference>
<accession>A0A9Q0YNE9</accession>
<dbReference type="Pfam" id="PF05625">
    <property type="entry name" value="PAXNEB"/>
    <property type="match status" value="1"/>
</dbReference>
<dbReference type="EMBL" id="JAIZAY010000019">
    <property type="protein sequence ID" value="KAJ8023789.1"/>
    <property type="molecule type" value="Genomic_DNA"/>
</dbReference>
<dbReference type="GO" id="GO:0008023">
    <property type="term" value="C:transcription elongation factor complex"/>
    <property type="evidence" value="ECO:0007669"/>
    <property type="project" value="TreeGrafter"/>
</dbReference>
<comment type="subcellular location">
    <subcellularLocation>
        <location evidence="2">Cytoplasm</location>
    </subcellularLocation>
    <subcellularLocation>
        <location evidence="1">Nucleus</location>
    </subcellularLocation>
</comment>
<dbReference type="InterPro" id="IPR008728">
    <property type="entry name" value="Elongator_complex_protein_4"/>
</dbReference>
<reference evidence="9" key="1">
    <citation type="submission" date="2021-10" db="EMBL/GenBank/DDBJ databases">
        <title>Tropical sea cucumber genome reveals ecological adaptation and Cuvierian tubules defense mechanism.</title>
        <authorList>
            <person name="Chen T."/>
        </authorList>
    </citation>
    <scope>NUCLEOTIDE SEQUENCE</scope>
    <source>
        <strain evidence="9">Nanhai2018</strain>
        <tissue evidence="9">Muscle</tissue>
    </source>
</reference>
<evidence type="ECO:0000256" key="4">
    <source>
        <dbReference type="ARBA" id="ARBA00007573"/>
    </source>
</evidence>
<comment type="pathway">
    <text evidence="3">tRNA modification; 5-methoxycarbonylmethyl-2-thiouridine-tRNA biosynthesis.</text>
</comment>